<organism evidence="10 11">
    <name type="scientific">Candidatus Uhrbacteria bacterium CG10_big_fil_rev_8_21_14_0_10_48_11</name>
    <dbReference type="NCBI Taxonomy" id="1975037"/>
    <lineage>
        <taxon>Bacteria</taxon>
        <taxon>Candidatus Uhriibacteriota</taxon>
    </lineage>
</organism>
<dbReference type="InterPro" id="IPR029044">
    <property type="entry name" value="Nucleotide-diphossugar_trans"/>
</dbReference>
<evidence type="ECO:0000256" key="5">
    <source>
        <dbReference type="ARBA" id="ARBA00023315"/>
    </source>
</evidence>
<comment type="function">
    <text evidence="8">Catalyzes the last two sequential reactions in the de novo biosynthetic pathway for UDP-N-acetylglucosamine (UDP-GlcNAc). The C-terminal domain catalyzes the transfer of acetyl group from acetyl coenzyme A to glucosamine-1-phosphate (GlcN-1-P) to produce N-acetylglucosamine-1-phosphate (GlcNAc-1-P), which is converted into UDP-GlcNAc by the transfer of uridine 5-monophosphate (from uridine 5-triphosphate), a reaction catalyzed by the N-terminal domain.</text>
</comment>
<dbReference type="Gene3D" id="3.90.550.10">
    <property type="entry name" value="Spore Coat Polysaccharide Biosynthesis Protein SpsA, Chain A"/>
    <property type="match status" value="1"/>
</dbReference>
<comment type="similarity">
    <text evidence="1">In the C-terminal section; belongs to the transferase hexapeptide repeat family.</text>
</comment>
<dbReference type="SUPFAM" id="SSF53448">
    <property type="entry name" value="Nucleotide-diphospho-sugar transferases"/>
    <property type="match status" value="1"/>
</dbReference>
<dbReference type="GO" id="GO:0003977">
    <property type="term" value="F:UDP-N-acetylglucosamine diphosphorylase activity"/>
    <property type="evidence" value="ECO:0007669"/>
    <property type="project" value="UniProtKB-EC"/>
</dbReference>
<evidence type="ECO:0000256" key="1">
    <source>
        <dbReference type="ARBA" id="ARBA00007707"/>
    </source>
</evidence>
<evidence type="ECO:0000313" key="11">
    <source>
        <dbReference type="Proteomes" id="UP000231152"/>
    </source>
</evidence>
<feature type="domain" description="MobA-like NTP transferase" evidence="9">
    <location>
        <begin position="9"/>
        <end position="129"/>
    </location>
</feature>
<evidence type="ECO:0000256" key="6">
    <source>
        <dbReference type="ARBA" id="ARBA00048247"/>
    </source>
</evidence>
<proteinExistence type="inferred from homology"/>
<evidence type="ECO:0000256" key="4">
    <source>
        <dbReference type="ARBA" id="ARBA00022695"/>
    </source>
</evidence>
<dbReference type="PANTHER" id="PTHR43584">
    <property type="entry name" value="NUCLEOTIDYL TRANSFERASE"/>
    <property type="match status" value="1"/>
</dbReference>
<name>A0A2M8LFH2_9BACT</name>
<keyword evidence="5" id="KW-0012">Acyltransferase</keyword>
<evidence type="ECO:0000256" key="3">
    <source>
        <dbReference type="ARBA" id="ARBA00022679"/>
    </source>
</evidence>
<dbReference type="Proteomes" id="UP000231152">
    <property type="component" value="Unassembled WGS sequence"/>
</dbReference>
<dbReference type="PANTHER" id="PTHR43584:SF3">
    <property type="entry name" value="BIFUNCTIONAL PROTEIN GLMU"/>
    <property type="match status" value="1"/>
</dbReference>
<gene>
    <name evidence="10" type="ORF">COV04_00755</name>
</gene>
<comment type="catalytic activity">
    <reaction evidence="6">
        <text>alpha-D-glucosamine 1-phosphate + acetyl-CoA = N-acetyl-alpha-D-glucosamine 1-phosphate + CoA + H(+)</text>
        <dbReference type="Rhea" id="RHEA:13725"/>
        <dbReference type="ChEBI" id="CHEBI:15378"/>
        <dbReference type="ChEBI" id="CHEBI:57287"/>
        <dbReference type="ChEBI" id="CHEBI:57288"/>
        <dbReference type="ChEBI" id="CHEBI:57776"/>
        <dbReference type="ChEBI" id="CHEBI:58516"/>
        <dbReference type="EC" id="2.3.1.157"/>
    </reaction>
</comment>
<dbReference type="CDD" id="cd02540">
    <property type="entry name" value="GT2_GlmU_N_bac"/>
    <property type="match status" value="1"/>
</dbReference>
<sequence length="255" mass="28262">MKKPRVGIVILAAGKGKRMGHALPKVLVPVAGKPMILRAVTAAENSKLDGKPTIVIGYKGSLVKQAVGKRAYYVLQNRSLGTGHAVAVTESALKGKVDYVVVTYGDHPFVTPVMLRQLVRAAQGKRPALSCITISVPDYRGFRQLYKNYGRIVRDKKTGSIRACIEYKDATKKERAIREVNSGQYCFEAAWLWKTLPRLQKKNVSKEYYLTDLIALAVADGLQVRPMVLKDWRLGIGANTLDELHVAERFAREIG</sequence>
<protein>
    <recommendedName>
        <fullName evidence="9">MobA-like NTP transferase domain-containing protein</fullName>
    </recommendedName>
</protein>
<comment type="catalytic activity">
    <reaction evidence="7">
        <text>N-acetyl-alpha-D-glucosamine 1-phosphate + UTP + H(+) = UDP-N-acetyl-alpha-D-glucosamine + diphosphate</text>
        <dbReference type="Rhea" id="RHEA:13509"/>
        <dbReference type="ChEBI" id="CHEBI:15378"/>
        <dbReference type="ChEBI" id="CHEBI:33019"/>
        <dbReference type="ChEBI" id="CHEBI:46398"/>
        <dbReference type="ChEBI" id="CHEBI:57705"/>
        <dbReference type="ChEBI" id="CHEBI:57776"/>
        <dbReference type="EC" id="2.7.7.23"/>
    </reaction>
</comment>
<dbReference type="GO" id="GO:0019134">
    <property type="term" value="F:glucosamine-1-phosphate N-acetyltransferase activity"/>
    <property type="evidence" value="ECO:0007669"/>
    <property type="project" value="UniProtKB-EC"/>
</dbReference>
<dbReference type="InterPro" id="IPR025877">
    <property type="entry name" value="MobA-like_NTP_Trfase"/>
</dbReference>
<comment type="similarity">
    <text evidence="2">In the N-terminal section; belongs to the N-acetylglucosamine-1-phosphate uridyltransferase family.</text>
</comment>
<reference evidence="10 11" key="1">
    <citation type="submission" date="2017-09" db="EMBL/GenBank/DDBJ databases">
        <title>Depth-based differentiation of microbial function through sediment-hosted aquifers and enrichment of novel symbionts in the deep terrestrial subsurface.</title>
        <authorList>
            <person name="Probst A.J."/>
            <person name="Ladd B."/>
            <person name="Jarett J.K."/>
            <person name="Geller-Mcgrath D.E."/>
            <person name="Sieber C.M."/>
            <person name="Emerson J.B."/>
            <person name="Anantharaman K."/>
            <person name="Thomas B.C."/>
            <person name="Malmstrom R."/>
            <person name="Stieglmeier M."/>
            <person name="Klingl A."/>
            <person name="Woyke T."/>
            <person name="Ryan C.M."/>
            <person name="Banfield J.F."/>
        </authorList>
    </citation>
    <scope>NUCLEOTIDE SEQUENCE [LARGE SCALE GENOMIC DNA]</scope>
    <source>
        <strain evidence="10">CG10_big_fil_rev_8_21_14_0_10_48_11</strain>
    </source>
</reference>
<dbReference type="Pfam" id="PF12804">
    <property type="entry name" value="NTP_transf_3"/>
    <property type="match status" value="1"/>
</dbReference>
<evidence type="ECO:0000313" key="10">
    <source>
        <dbReference type="EMBL" id="PJE76204.1"/>
    </source>
</evidence>
<dbReference type="AlphaFoldDB" id="A0A2M8LFH2"/>
<evidence type="ECO:0000256" key="8">
    <source>
        <dbReference type="ARBA" id="ARBA00049628"/>
    </source>
</evidence>
<evidence type="ECO:0000259" key="9">
    <source>
        <dbReference type="Pfam" id="PF12804"/>
    </source>
</evidence>
<keyword evidence="4" id="KW-0548">Nucleotidyltransferase</keyword>
<dbReference type="InterPro" id="IPR050065">
    <property type="entry name" value="GlmU-like"/>
</dbReference>
<dbReference type="EMBL" id="PFET01000003">
    <property type="protein sequence ID" value="PJE76204.1"/>
    <property type="molecule type" value="Genomic_DNA"/>
</dbReference>
<comment type="caution">
    <text evidence="10">The sequence shown here is derived from an EMBL/GenBank/DDBJ whole genome shotgun (WGS) entry which is preliminary data.</text>
</comment>
<evidence type="ECO:0000256" key="2">
    <source>
        <dbReference type="ARBA" id="ARBA00007947"/>
    </source>
</evidence>
<keyword evidence="3" id="KW-0808">Transferase</keyword>
<evidence type="ECO:0000256" key="7">
    <source>
        <dbReference type="ARBA" id="ARBA00048493"/>
    </source>
</evidence>
<accession>A0A2M8LFH2</accession>